<evidence type="ECO:0000256" key="16">
    <source>
        <dbReference type="RuleBase" id="RU000532"/>
    </source>
</evidence>
<dbReference type="FunFam" id="3.40.50.1260:FF:000008">
    <property type="entry name" value="Phosphoglycerate kinase"/>
    <property type="match status" value="1"/>
</dbReference>
<dbReference type="InterPro" id="IPR001576">
    <property type="entry name" value="Phosphoglycerate_kinase"/>
</dbReference>
<dbReference type="PRINTS" id="PR00477">
    <property type="entry name" value="PHGLYCKINASE"/>
</dbReference>
<dbReference type="PANTHER" id="PTHR11406">
    <property type="entry name" value="PHOSPHOGLYCERATE KINASE"/>
    <property type="match status" value="1"/>
</dbReference>
<dbReference type="HAMAP" id="MF_00145">
    <property type="entry name" value="Phosphoglyc_kinase"/>
    <property type="match status" value="1"/>
</dbReference>
<evidence type="ECO:0000256" key="2">
    <source>
        <dbReference type="ARBA" id="ARBA00004496"/>
    </source>
</evidence>
<dbReference type="EC" id="2.7.2.3" evidence="5 13"/>
<keyword evidence="10 13" id="KW-0418">Kinase</keyword>
<dbReference type="PATRIC" id="fig|45634.12.peg.420"/>
<proteinExistence type="inferred from homology"/>
<evidence type="ECO:0000256" key="15">
    <source>
        <dbReference type="PIRSR" id="PIRSR000724-2"/>
    </source>
</evidence>
<evidence type="ECO:0000256" key="3">
    <source>
        <dbReference type="ARBA" id="ARBA00004838"/>
    </source>
</evidence>
<keyword evidence="9 13" id="KW-0547">Nucleotide-binding</keyword>
<feature type="binding site" evidence="13 14">
    <location>
        <begin position="59"/>
        <end position="62"/>
    </location>
    <ligand>
        <name>substrate</name>
    </ligand>
</feature>
<feature type="binding site" evidence="13">
    <location>
        <position position="36"/>
    </location>
    <ligand>
        <name>substrate</name>
    </ligand>
</feature>
<keyword evidence="8 13" id="KW-0808">Transferase</keyword>
<dbReference type="Proteomes" id="UP000070377">
    <property type="component" value="Unassembled WGS sequence"/>
</dbReference>
<gene>
    <name evidence="13" type="primary">pgk</name>
    <name evidence="17" type="ORF">SCRDD08_00405</name>
</gene>
<comment type="catalytic activity">
    <reaction evidence="1 13 16">
        <text>(2R)-3-phosphoglycerate + ATP = (2R)-3-phospho-glyceroyl phosphate + ADP</text>
        <dbReference type="Rhea" id="RHEA:14801"/>
        <dbReference type="ChEBI" id="CHEBI:30616"/>
        <dbReference type="ChEBI" id="CHEBI:57604"/>
        <dbReference type="ChEBI" id="CHEBI:58272"/>
        <dbReference type="ChEBI" id="CHEBI:456216"/>
        <dbReference type="EC" id="2.7.2.3"/>
    </reaction>
</comment>
<feature type="binding site" evidence="14">
    <location>
        <position position="36"/>
    </location>
    <ligand>
        <name>(2R)-3-phosphoglycerate</name>
        <dbReference type="ChEBI" id="CHEBI:58272"/>
    </ligand>
</feature>
<dbReference type="RefSeq" id="WP_061422199.1">
    <property type="nucleotide sequence ID" value="NZ_KQ969062.1"/>
</dbReference>
<keyword evidence="7 13" id="KW-0963">Cytoplasm</keyword>
<evidence type="ECO:0000256" key="9">
    <source>
        <dbReference type="ARBA" id="ARBA00022741"/>
    </source>
</evidence>
<accession>A0A139N4Z6</accession>
<feature type="binding site" evidence="13">
    <location>
        <position position="120"/>
    </location>
    <ligand>
        <name>substrate</name>
    </ligand>
</feature>
<dbReference type="Gene3D" id="3.40.50.1260">
    <property type="entry name" value="Phosphoglycerate kinase, N-terminal domain"/>
    <property type="match status" value="2"/>
</dbReference>
<feature type="binding site" evidence="13 14">
    <location>
        <begin position="21"/>
        <end position="23"/>
    </location>
    <ligand>
        <name>substrate</name>
    </ligand>
</feature>
<evidence type="ECO:0000256" key="7">
    <source>
        <dbReference type="ARBA" id="ARBA00022490"/>
    </source>
</evidence>
<dbReference type="InterPro" id="IPR015824">
    <property type="entry name" value="Phosphoglycerate_kinase_N"/>
</dbReference>
<dbReference type="GO" id="GO:0009986">
    <property type="term" value="C:cell surface"/>
    <property type="evidence" value="ECO:0007669"/>
    <property type="project" value="UniProtKB-ARBA"/>
</dbReference>
<sequence length="399" mass="42133">MAKLTVKDVELKGKKVLVRVDFNVPVKDGVITNDNRITAALPTIKYILEQGGRAILFSHLGRVKEEADKEGKSLAPVAADLAAKLGQEVKFIPGVTRGAELEAAINALEDGQVLLVENTRFEDVDGKKESKNDPELGKYWASLGDGIFVNDAFGTAHRAHASNVGISANVENAVAGFLLENEIAYIQEAVETPERPFVAILGGSKVSDKIGVIENLLEKADKVLIGGGMTYTFYKAQGIEIGNSLVEEDKLDVAKALLEKANGKLILPVDSKEANAFADYTEVKDTEGEAVDPGFLGLDIGPKSIAKFDEALTGAKTVVWNGPMGVFENPDFQAGTIGVMDAIVKQPGVKSIIGGGDSAAAAINLGRADKFSWISTGGGASMELLEGKVLPGLAALTEK</sequence>
<comment type="subunit">
    <text evidence="13">Monomer.</text>
</comment>
<evidence type="ECO:0000313" key="18">
    <source>
        <dbReference type="Proteomes" id="UP000070377"/>
    </source>
</evidence>
<dbReference type="GO" id="GO:0005829">
    <property type="term" value="C:cytosol"/>
    <property type="evidence" value="ECO:0007669"/>
    <property type="project" value="TreeGrafter"/>
</dbReference>
<organism evidence="17 18">
    <name type="scientific">Streptococcus cristatus</name>
    <dbReference type="NCBI Taxonomy" id="45634"/>
    <lineage>
        <taxon>Bacteria</taxon>
        <taxon>Bacillati</taxon>
        <taxon>Bacillota</taxon>
        <taxon>Bacilli</taxon>
        <taxon>Lactobacillales</taxon>
        <taxon>Streptococcaceae</taxon>
        <taxon>Streptococcus</taxon>
    </lineage>
</organism>
<dbReference type="GO" id="GO:0043531">
    <property type="term" value="F:ADP binding"/>
    <property type="evidence" value="ECO:0007669"/>
    <property type="project" value="TreeGrafter"/>
</dbReference>
<dbReference type="InterPro" id="IPR036043">
    <property type="entry name" value="Phosphoglycerate_kinase_sf"/>
</dbReference>
<feature type="binding site" evidence="13">
    <location>
        <position position="158"/>
    </location>
    <ligand>
        <name>substrate</name>
    </ligand>
</feature>
<evidence type="ECO:0000256" key="5">
    <source>
        <dbReference type="ARBA" id="ARBA00013061"/>
    </source>
</evidence>
<feature type="binding site" evidence="14">
    <location>
        <position position="120"/>
    </location>
    <ligand>
        <name>(2R)-3-phosphoglycerate</name>
        <dbReference type="ChEBI" id="CHEBI:58272"/>
    </ligand>
</feature>
<dbReference type="Pfam" id="PF00162">
    <property type="entry name" value="PGK"/>
    <property type="match status" value="1"/>
</dbReference>
<comment type="subcellular location">
    <subcellularLocation>
        <location evidence="2 13">Cytoplasm</location>
    </subcellularLocation>
</comment>
<comment type="similarity">
    <text evidence="4 13 16">Belongs to the phosphoglycerate kinase family.</text>
</comment>
<dbReference type="GO" id="GO:0006094">
    <property type="term" value="P:gluconeogenesis"/>
    <property type="evidence" value="ECO:0007669"/>
    <property type="project" value="TreeGrafter"/>
</dbReference>
<comment type="caution">
    <text evidence="17">The sequence shown here is derived from an EMBL/GenBank/DDBJ whole genome shotgun (WGS) entry which is preliminary data.</text>
</comment>
<dbReference type="STRING" id="45634.SCRDD08_00405"/>
<feature type="binding site" evidence="14">
    <location>
        <position position="158"/>
    </location>
    <ligand>
        <name>(2R)-3-phosphoglycerate</name>
        <dbReference type="ChEBI" id="CHEBI:58272"/>
    </ligand>
</feature>
<dbReference type="EMBL" id="LQRD01000019">
    <property type="protein sequence ID" value="KXT70811.1"/>
    <property type="molecule type" value="Genomic_DNA"/>
</dbReference>
<dbReference type="AlphaFoldDB" id="A0A139N4Z6"/>
<keyword evidence="12 13" id="KW-0324">Glycolysis</keyword>
<dbReference type="GO" id="GO:0004618">
    <property type="term" value="F:phosphoglycerate kinase activity"/>
    <property type="evidence" value="ECO:0007669"/>
    <property type="project" value="UniProtKB-UniRule"/>
</dbReference>
<dbReference type="PIRSF" id="PIRSF000724">
    <property type="entry name" value="Pgk"/>
    <property type="match status" value="1"/>
</dbReference>
<evidence type="ECO:0000256" key="6">
    <source>
        <dbReference type="ARBA" id="ARBA00016471"/>
    </source>
</evidence>
<feature type="binding site" evidence="13 15">
    <location>
        <position position="297"/>
    </location>
    <ligand>
        <name>ATP</name>
        <dbReference type="ChEBI" id="CHEBI:30616"/>
    </ligand>
</feature>
<feature type="binding site" evidence="13 15">
    <location>
        <position position="328"/>
    </location>
    <ligand>
        <name>ATP</name>
        <dbReference type="ChEBI" id="CHEBI:30616"/>
    </ligand>
</feature>
<evidence type="ECO:0000256" key="8">
    <source>
        <dbReference type="ARBA" id="ARBA00022679"/>
    </source>
</evidence>
<evidence type="ECO:0000256" key="14">
    <source>
        <dbReference type="PIRSR" id="PIRSR000724-1"/>
    </source>
</evidence>
<feature type="binding site" evidence="13 15">
    <location>
        <begin position="355"/>
        <end position="358"/>
    </location>
    <ligand>
        <name>ATP</name>
        <dbReference type="ChEBI" id="CHEBI:30616"/>
    </ligand>
</feature>
<evidence type="ECO:0000256" key="11">
    <source>
        <dbReference type="ARBA" id="ARBA00022840"/>
    </source>
</evidence>
<evidence type="ECO:0000256" key="4">
    <source>
        <dbReference type="ARBA" id="ARBA00008982"/>
    </source>
</evidence>
<name>A0A139N4Z6_STRCR</name>
<evidence type="ECO:0000313" key="17">
    <source>
        <dbReference type="EMBL" id="KXT70811.1"/>
    </source>
</evidence>
<dbReference type="UniPathway" id="UPA00109">
    <property type="reaction ID" value="UER00185"/>
</dbReference>
<dbReference type="FunFam" id="3.40.50.1260:FF:000001">
    <property type="entry name" value="Phosphoglycerate kinase"/>
    <property type="match status" value="1"/>
</dbReference>
<dbReference type="PROSITE" id="PS00111">
    <property type="entry name" value="PGLYCERATE_KINASE"/>
    <property type="match status" value="1"/>
</dbReference>
<keyword evidence="11 13" id="KW-0067">ATP-binding</keyword>
<comment type="pathway">
    <text evidence="3 13">Carbohydrate degradation; glycolysis; pyruvate from D-glyceraldehyde 3-phosphate: step 2/5.</text>
</comment>
<dbReference type="InterPro" id="IPR015911">
    <property type="entry name" value="Phosphoglycerate_kinase_CS"/>
</dbReference>
<evidence type="ECO:0000256" key="1">
    <source>
        <dbReference type="ARBA" id="ARBA00000642"/>
    </source>
</evidence>
<dbReference type="SUPFAM" id="SSF53748">
    <property type="entry name" value="Phosphoglycerate kinase"/>
    <property type="match status" value="1"/>
</dbReference>
<dbReference type="GO" id="GO:0005524">
    <property type="term" value="F:ATP binding"/>
    <property type="evidence" value="ECO:0007669"/>
    <property type="project" value="UniProtKB-KW"/>
</dbReference>
<evidence type="ECO:0000256" key="10">
    <source>
        <dbReference type="ARBA" id="ARBA00022777"/>
    </source>
</evidence>
<evidence type="ECO:0000256" key="13">
    <source>
        <dbReference type="HAMAP-Rule" id="MF_00145"/>
    </source>
</evidence>
<evidence type="ECO:0000256" key="12">
    <source>
        <dbReference type="ARBA" id="ARBA00023152"/>
    </source>
</evidence>
<reference evidence="17 18" key="1">
    <citation type="submission" date="2016-01" db="EMBL/GenBank/DDBJ databases">
        <title>Highly variable Streptococcus oralis are common among viridans streptococci isolated from primates.</title>
        <authorList>
            <person name="Denapaite D."/>
            <person name="Rieger M."/>
            <person name="Koendgen S."/>
            <person name="Brueckner R."/>
            <person name="Ochigava I."/>
            <person name="Kappeler P."/>
            <person name="Maetz-Rensing K."/>
            <person name="Leendertz F."/>
            <person name="Hakenbeck R."/>
        </authorList>
    </citation>
    <scope>NUCLEOTIDE SEQUENCE [LARGE SCALE GENOMIC DNA]</scope>
    <source>
        <strain evidence="17 18">DD08</strain>
    </source>
</reference>
<feature type="binding site" evidence="13 15">
    <location>
        <position position="209"/>
    </location>
    <ligand>
        <name>ATP</name>
        <dbReference type="ChEBI" id="CHEBI:30616"/>
    </ligand>
</feature>
<dbReference type="PANTHER" id="PTHR11406:SF23">
    <property type="entry name" value="PHOSPHOGLYCERATE KINASE 1, CHLOROPLASTIC-RELATED"/>
    <property type="match status" value="1"/>
</dbReference>
<protein>
    <recommendedName>
        <fullName evidence="6 13">Phosphoglycerate kinase</fullName>
        <ecNumber evidence="5 13">2.7.2.3</ecNumber>
    </recommendedName>
</protein>
<dbReference type="GO" id="GO:0006096">
    <property type="term" value="P:glycolytic process"/>
    <property type="evidence" value="ECO:0007669"/>
    <property type="project" value="UniProtKB-UniRule"/>
</dbReference>